<evidence type="ECO:0000256" key="3">
    <source>
        <dbReference type="ARBA" id="ARBA00022734"/>
    </source>
</evidence>
<comment type="subcellular location">
    <subcellularLocation>
        <location evidence="1">Membrane</location>
        <topology evidence="1">Single-pass type II membrane protein</topology>
    </subcellularLocation>
</comment>
<keyword evidence="3" id="KW-0430">Lectin</keyword>
<keyword evidence="4" id="KW-0735">Signal-anchor</keyword>
<dbReference type="PANTHER" id="PTHR22800:SF252">
    <property type="entry name" value="NATURAL KILLER CELLS ANTIGEN CD94"/>
    <property type="match status" value="1"/>
</dbReference>
<name>A0A8J5ZUA0_GALPY</name>
<proteinExistence type="predicted"/>
<gene>
    <name evidence="8" type="ORF">J0S82_000304</name>
</gene>
<comment type="caution">
    <text evidence="8">The sequence shown here is derived from an EMBL/GenBank/DDBJ whole genome shotgun (WGS) entry which is preliminary data.</text>
</comment>
<evidence type="ECO:0000313" key="9">
    <source>
        <dbReference type="Proteomes" id="UP000700334"/>
    </source>
</evidence>
<keyword evidence="5 7" id="KW-1133">Transmembrane helix</keyword>
<feature type="non-terminal residue" evidence="8">
    <location>
        <position position="1"/>
    </location>
</feature>
<dbReference type="InterPro" id="IPR016187">
    <property type="entry name" value="CTDL_fold"/>
</dbReference>
<organism evidence="8 9">
    <name type="scientific">Galemys pyrenaicus</name>
    <name type="common">Iberian desman</name>
    <name type="synonym">Pyrenean desman</name>
    <dbReference type="NCBI Taxonomy" id="202257"/>
    <lineage>
        <taxon>Eukaryota</taxon>
        <taxon>Metazoa</taxon>
        <taxon>Chordata</taxon>
        <taxon>Craniata</taxon>
        <taxon>Vertebrata</taxon>
        <taxon>Euteleostomi</taxon>
        <taxon>Mammalia</taxon>
        <taxon>Eutheria</taxon>
        <taxon>Laurasiatheria</taxon>
        <taxon>Eulipotyphla</taxon>
        <taxon>Talpidae</taxon>
        <taxon>Galemys</taxon>
    </lineage>
</organism>
<dbReference type="Gene3D" id="3.10.100.10">
    <property type="entry name" value="Mannose-Binding Protein A, subunit A"/>
    <property type="match status" value="1"/>
</dbReference>
<evidence type="ECO:0000313" key="8">
    <source>
        <dbReference type="EMBL" id="KAG8505195.1"/>
    </source>
</evidence>
<evidence type="ECO:0000256" key="7">
    <source>
        <dbReference type="SAM" id="Phobius"/>
    </source>
</evidence>
<dbReference type="SUPFAM" id="SSF56436">
    <property type="entry name" value="C-type lectin-like"/>
    <property type="match status" value="1"/>
</dbReference>
<feature type="non-terminal residue" evidence="8">
    <location>
        <position position="99"/>
    </location>
</feature>
<evidence type="ECO:0000256" key="2">
    <source>
        <dbReference type="ARBA" id="ARBA00022692"/>
    </source>
</evidence>
<dbReference type="PANTHER" id="PTHR22800">
    <property type="entry name" value="C-TYPE LECTIN PROTEINS"/>
    <property type="match status" value="1"/>
</dbReference>
<dbReference type="EMBL" id="JAGFMF010012267">
    <property type="protein sequence ID" value="KAG8505195.1"/>
    <property type="molecule type" value="Genomic_DNA"/>
</dbReference>
<keyword evidence="6 7" id="KW-0472">Membrane</keyword>
<dbReference type="GO" id="GO:0030246">
    <property type="term" value="F:carbohydrate binding"/>
    <property type="evidence" value="ECO:0007669"/>
    <property type="project" value="UniProtKB-KW"/>
</dbReference>
<evidence type="ECO:0000256" key="1">
    <source>
        <dbReference type="ARBA" id="ARBA00004606"/>
    </source>
</evidence>
<keyword evidence="2 7" id="KW-0812">Transmembrane</keyword>
<dbReference type="GO" id="GO:0002223">
    <property type="term" value="P:stimulatory C-type lectin receptor signaling pathway"/>
    <property type="evidence" value="ECO:0007669"/>
    <property type="project" value="TreeGrafter"/>
</dbReference>
<evidence type="ECO:0000256" key="5">
    <source>
        <dbReference type="ARBA" id="ARBA00022989"/>
    </source>
</evidence>
<accession>A0A8J5ZUA0</accession>
<reference evidence="8" key="1">
    <citation type="journal article" date="2021" name="Evol. Appl.">
        <title>The genome of the Pyrenean desman and the effects of bottlenecks and inbreeding on the genomic landscape of an endangered species.</title>
        <authorList>
            <person name="Escoda L."/>
            <person name="Castresana J."/>
        </authorList>
    </citation>
    <scope>NUCLEOTIDE SEQUENCE</scope>
    <source>
        <strain evidence="8">IBE-C5619</strain>
    </source>
</reference>
<protein>
    <submittedName>
        <fullName evidence="8">Natural killer cells antigen CD94</fullName>
    </submittedName>
</protein>
<dbReference type="GO" id="GO:0045954">
    <property type="term" value="P:positive regulation of natural killer cell mediated cytotoxicity"/>
    <property type="evidence" value="ECO:0007669"/>
    <property type="project" value="TreeGrafter"/>
</dbReference>
<dbReference type="InterPro" id="IPR050919">
    <property type="entry name" value="NKG2/CD94_NK_receptors"/>
</dbReference>
<keyword evidence="9" id="KW-1185">Reference proteome</keyword>
<sequence length="99" mass="10958">ACVPVSSLDVITSLSVSTALQSPLWRWISGVLGVTCFCLMAALGIVLKNYSGYNPCQEGWIGYRCNCYFISNESKSWSESRNFCASKNSTLLQMNNKDE</sequence>
<dbReference type="Proteomes" id="UP000700334">
    <property type="component" value="Unassembled WGS sequence"/>
</dbReference>
<evidence type="ECO:0000256" key="4">
    <source>
        <dbReference type="ARBA" id="ARBA00022968"/>
    </source>
</evidence>
<dbReference type="InterPro" id="IPR016186">
    <property type="entry name" value="C-type_lectin-like/link_sf"/>
</dbReference>
<dbReference type="OrthoDB" id="9664993at2759"/>
<evidence type="ECO:0000256" key="6">
    <source>
        <dbReference type="ARBA" id="ARBA00023136"/>
    </source>
</evidence>
<dbReference type="GO" id="GO:0016020">
    <property type="term" value="C:membrane"/>
    <property type="evidence" value="ECO:0007669"/>
    <property type="project" value="UniProtKB-SubCell"/>
</dbReference>
<dbReference type="AlphaFoldDB" id="A0A8J5ZUA0"/>
<feature type="transmembrane region" description="Helical" evidence="7">
    <location>
        <begin position="24"/>
        <end position="47"/>
    </location>
</feature>